<accession>A0A8T4IGV3</accession>
<reference evidence="2" key="1">
    <citation type="submission" date="2021-04" db="EMBL/GenBank/DDBJ databases">
        <title>Ouciella asimina sp. nov., isolated from the surface seawater in the hydrothermal field of Okinawa Trough.</title>
        <authorList>
            <person name="Shuang W."/>
        </authorList>
    </citation>
    <scope>NUCLEOTIDE SEQUENCE</scope>
    <source>
        <strain evidence="2">LXI357</strain>
    </source>
</reference>
<feature type="domain" description="AB hydrolase-1" evidence="1">
    <location>
        <begin position="32"/>
        <end position="283"/>
    </location>
</feature>
<dbReference type="PANTHER" id="PTHR39624:SF2">
    <property type="entry name" value="OSMC-LIKE PROTEIN"/>
    <property type="match status" value="1"/>
</dbReference>
<evidence type="ECO:0000313" key="3">
    <source>
        <dbReference type="Proteomes" id="UP000676996"/>
    </source>
</evidence>
<organism evidence="2 3">
    <name type="scientific">Stakelama marina</name>
    <dbReference type="NCBI Taxonomy" id="2826939"/>
    <lineage>
        <taxon>Bacteria</taxon>
        <taxon>Pseudomonadati</taxon>
        <taxon>Pseudomonadota</taxon>
        <taxon>Alphaproteobacteria</taxon>
        <taxon>Sphingomonadales</taxon>
        <taxon>Sphingomonadaceae</taxon>
        <taxon>Stakelama</taxon>
    </lineage>
</organism>
<dbReference type="PANTHER" id="PTHR39624">
    <property type="entry name" value="PROTEIN INVOLVED IN RIMO-MEDIATED BETA-METHYLTHIOLATION OF RIBOSOMAL PROTEIN S12 YCAO"/>
    <property type="match status" value="1"/>
</dbReference>
<dbReference type="InterPro" id="IPR036102">
    <property type="entry name" value="OsmC/Ohrsf"/>
</dbReference>
<gene>
    <name evidence="2" type="ORF">J7S20_14865</name>
</gene>
<dbReference type="SUPFAM" id="SSF82784">
    <property type="entry name" value="OsmC-like"/>
    <property type="match status" value="1"/>
</dbReference>
<dbReference type="AlphaFoldDB" id="A0A8T4IGV3"/>
<evidence type="ECO:0000259" key="1">
    <source>
        <dbReference type="Pfam" id="PF12697"/>
    </source>
</evidence>
<comment type="caution">
    <text evidence="2">The sequence shown here is derived from an EMBL/GenBank/DDBJ whole genome shotgun (WGS) entry which is preliminary data.</text>
</comment>
<dbReference type="Pfam" id="PF12697">
    <property type="entry name" value="Abhydrolase_6"/>
    <property type="match status" value="1"/>
</dbReference>
<evidence type="ECO:0000313" key="2">
    <source>
        <dbReference type="EMBL" id="MBR0553790.1"/>
    </source>
</evidence>
<dbReference type="Gene3D" id="3.40.50.1820">
    <property type="entry name" value="alpha/beta hydrolase"/>
    <property type="match status" value="1"/>
</dbReference>
<dbReference type="Pfam" id="PF02566">
    <property type="entry name" value="OsmC"/>
    <property type="match status" value="1"/>
</dbReference>
<dbReference type="RefSeq" id="WP_284055032.1">
    <property type="nucleotide sequence ID" value="NZ_JAGRQC010000004.1"/>
</dbReference>
<dbReference type="InterPro" id="IPR015946">
    <property type="entry name" value="KH_dom-like_a/b"/>
</dbReference>
<dbReference type="SUPFAM" id="SSF53474">
    <property type="entry name" value="alpha/beta-Hydrolases"/>
    <property type="match status" value="1"/>
</dbReference>
<dbReference type="Gene3D" id="3.30.300.20">
    <property type="match status" value="1"/>
</dbReference>
<proteinExistence type="predicted"/>
<dbReference type="Proteomes" id="UP000676996">
    <property type="component" value="Unassembled WGS sequence"/>
</dbReference>
<dbReference type="EMBL" id="JAGRQC010000004">
    <property type="protein sequence ID" value="MBR0553790.1"/>
    <property type="molecule type" value="Genomic_DNA"/>
</dbReference>
<dbReference type="InterPro" id="IPR000073">
    <property type="entry name" value="AB_hydrolase_1"/>
</dbReference>
<dbReference type="InterPro" id="IPR003718">
    <property type="entry name" value="OsmC/Ohr_fam"/>
</dbReference>
<sequence length="402" mass="42432">MPSHAVHFPGAKGDMLAARLEMPVGPVRAVALFAHCFTCTMKSHAATRVTTALAAAGIATLRFDFTGLGGSEGDFANAGFSADVADFVAAAAHLRETVGAPSILIGHSLGGAAVLAAAHDIAEAKAVVTIGAPFDPGHVLGAIEGDLAAIERDGTGDVSIAGRHFTISANFLKAVREAGPGRRIGDLQRALLVLHAPRDEVVGIDNARLIYDAARHPKSFVTLDDADHLLTGKGDGRYVAGLIAAWVERYLPPREAMPDVAEGEVLVGSAHGKFGTFVRSHGHEWISDEPRAVGGEAAGPGPYDLLLGALGACTSMTIKLVAEREDIPLDEVTVRLRHERNHADDRERSAADRNARIEAIFREVTLEGELTGQQRSRLMTIADKCPVHRTLTGVLHIHTSEA</sequence>
<keyword evidence="3" id="KW-1185">Reference proteome</keyword>
<dbReference type="InterPro" id="IPR029058">
    <property type="entry name" value="AB_hydrolase_fold"/>
</dbReference>
<protein>
    <submittedName>
        <fullName evidence="2">OsmC family protein</fullName>
    </submittedName>
</protein>
<name>A0A8T4IGV3_9SPHN</name>